<evidence type="ECO:0000313" key="13">
    <source>
        <dbReference type="Proteomes" id="UP001174909"/>
    </source>
</evidence>
<dbReference type="Gene3D" id="3.30.2460.20">
    <property type="match status" value="1"/>
</dbReference>
<evidence type="ECO:0000256" key="9">
    <source>
        <dbReference type="ARBA" id="ARBA00023288"/>
    </source>
</evidence>
<keyword evidence="5" id="KW-0272">Extracellular matrix</keyword>
<comment type="subcellular location">
    <subcellularLocation>
        <location evidence="1 10">Secreted</location>
        <location evidence="1 10">Extracellular space</location>
        <location evidence="1 10">Extracellular matrix</location>
    </subcellularLocation>
</comment>
<evidence type="ECO:0000313" key="12">
    <source>
        <dbReference type="EMBL" id="CAI8050330.1"/>
    </source>
</evidence>
<evidence type="ECO:0000256" key="11">
    <source>
        <dbReference type="SAM" id="SignalP"/>
    </source>
</evidence>
<dbReference type="PROSITE" id="PS51257">
    <property type="entry name" value="PROKAR_LIPOPROTEIN"/>
    <property type="match status" value="1"/>
</dbReference>
<evidence type="ECO:0000256" key="7">
    <source>
        <dbReference type="ARBA" id="ARBA00023157"/>
    </source>
</evidence>
<sequence>MKGEVVLLAAVLGHLVLSCSALQPWWSLGFDTCATSNSNCSRCADTHVFDKHQENLCSRHGETEVVRAMSRGILNCIRDCQQQFSNTQWNCTTFNGEYLFGHFIESATRETAMLNAFLSAGATHGIASACHKSTIDGCPCIADQTKREGGITYLQKCNDNVQFAVDFMKNFYGIEDSTDEADLVNKWNNELGYQAVNNRSTYCRCTGLSGSCVVQTCYERAPSVDEIGQKLRNKSLGFDRCATDPTNCTNCADTHVFNTHQEEQCSRHGNTEVVKAISKGALDCIRQCQKKFNNTQWNCTTFNGEYLFGRFIENITRETAVVNSFLSAGAALAVAEACHTGVIDGCPCIASTNYRDDDTTFLHQCNDNVEFAIGFVKNLYNLERSTTKEDVVTRWNNKLGYEAVNRTSTYCRCIGLSGSCVLQSCYQRAPTISEIACELRKKYDGSQKVVEVDSSLYLAGNPDIKALPDFPVHLRNTPNLCIPSPEDNILGTRGRRCEPSISGPDSCSSLCCNNGFESFTYEVPVETCRFVWCCRIESLGRTNCSVSYEGCPNCEDTGGCEYSGLLCRGLRNAIGACQKKFSNTQWNCSLGEEHIFGSFVCNSFTRETAIVGALLSAGAALAIAEACHKGLIYGCPCIASTNYRDDNTTYLHQCNDNVRFATRFVRNLYTMEGCTMEEAMANLWNYELGYQAVHRTSTYCRCIGLSGSCVLQSCYEKAPTISEIACELRNKYDGSQKVVKLNSSLYLAGNPDITALPGFPVHLRNTPNLCIPSPEDNILGTRGRRCEPSISGPDSCSSLCCNNGFESFTYEVPVETCRSLGRTNCSVSYGDCPNCEDTLVFNNPQEKHCSRHGEKEVVWALSRGLWHAIRGCQEQFTNTLWNCALGEEHLFEEFVCHNWATLGIASACHRGVIDGCPCNTGENRREDGTTFLHTCNENVDYAIRFVKELYNTEDCDMEVDLVRSHNYRLGYEAVNKTSTYCRCTGLSGSCVVQTCYERAPSVDEIFSQLRRKYEGSQKVEKINNTLHIAGRPDKTPLPGFPVYLCDTPDLCEIQDTRGRVCDPHSSGSDSCNNLCCGRGFEEVHYDIPNEKCRFVWCCRIMCTSLPPTPAILYRCY</sequence>
<comment type="function">
    <text evidence="10">Ligand for members of the frizzled family of seven transmembrane receptors.</text>
</comment>
<comment type="similarity">
    <text evidence="2 10">Belongs to the Wnt family.</text>
</comment>
<evidence type="ECO:0000256" key="6">
    <source>
        <dbReference type="ARBA" id="ARBA00022687"/>
    </source>
</evidence>
<keyword evidence="4" id="KW-0964">Secreted</keyword>
<evidence type="ECO:0000256" key="5">
    <source>
        <dbReference type="ARBA" id="ARBA00022530"/>
    </source>
</evidence>
<keyword evidence="3 10" id="KW-0217">Developmental protein</keyword>
<dbReference type="Pfam" id="PF00110">
    <property type="entry name" value="wnt"/>
    <property type="match status" value="4"/>
</dbReference>
<keyword evidence="8" id="KW-0325">Glycoprotein</keyword>
<name>A0AA35TL81_GEOBA</name>
<dbReference type="GO" id="GO:0005615">
    <property type="term" value="C:extracellular space"/>
    <property type="evidence" value="ECO:0007669"/>
    <property type="project" value="TreeGrafter"/>
</dbReference>
<keyword evidence="6 10" id="KW-0879">Wnt signaling pathway</keyword>
<dbReference type="PRINTS" id="PR01349">
    <property type="entry name" value="WNTPROTEIN"/>
</dbReference>
<accession>A0AA35TL81</accession>
<dbReference type="Proteomes" id="UP001174909">
    <property type="component" value="Unassembled WGS sequence"/>
</dbReference>
<dbReference type="InterPro" id="IPR005817">
    <property type="entry name" value="Wnt"/>
</dbReference>
<dbReference type="PANTHER" id="PTHR12027">
    <property type="entry name" value="WNT RELATED"/>
    <property type="match status" value="1"/>
</dbReference>
<organism evidence="12 13">
    <name type="scientific">Geodia barretti</name>
    <name type="common">Barrett's horny sponge</name>
    <dbReference type="NCBI Taxonomy" id="519541"/>
    <lineage>
        <taxon>Eukaryota</taxon>
        <taxon>Metazoa</taxon>
        <taxon>Porifera</taxon>
        <taxon>Demospongiae</taxon>
        <taxon>Heteroscleromorpha</taxon>
        <taxon>Tetractinellida</taxon>
        <taxon>Astrophorina</taxon>
        <taxon>Geodiidae</taxon>
        <taxon>Geodia</taxon>
    </lineage>
</organism>
<dbReference type="PANTHER" id="PTHR12027:SF72">
    <property type="entry name" value="PROTEIN WNT-6"/>
    <property type="match status" value="1"/>
</dbReference>
<comment type="caution">
    <text evidence="12">The sequence shown here is derived from an EMBL/GenBank/DDBJ whole genome shotgun (WGS) entry which is preliminary data.</text>
</comment>
<keyword evidence="11" id="KW-0732">Signal</keyword>
<dbReference type="EMBL" id="CASHTH010003855">
    <property type="protein sequence ID" value="CAI8050330.1"/>
    <property type="molecule type" value="Genomic_DNA"/>
</dbReference>
<dbReference type="GO" id="GO:0045165">
    <property type="term" value="P:cell fate commitment"/>
    <property type="evidence" value="ECO:0007669"/>
    <property type="project" value="TreeGrafter"/>
</dbReference>
<evidence type="ECO:0000256" key="2">
    <source>
        <dbReference type="ARBA" id="ARBA00005683"/>
    </source>
</evidence>
<feature type="signal peptide" evidence="11">
    <location>
        <begin position="1"/>
        <end position="21"/>
    </location>
</feature>
<dbReference type="GO" id="GO:0005109">
    <property type="term" value="F:frizzled binding"/>
    <property type="evidence" value="ECO:0007669"/>
    <property type="project" value="TreeGrafter"/>
</dbReference>
<evidence type="ECO:0000256" key="10">
    <source>
        <dbReference type="RuleBase" id="RU003500"/>
    </source>
</evidence>
<evidence type="ECO:0000256" key="3">
    <source>
        <dbReference type="ARBA" id="ARBA00022473"/>
    </source>
</evidence>
<evidence type="ECO:0000256" key="1">
    <source>
        <dbReference type="ARBA" id="ARBA00004498"/>
    </source>
</evidence>
<keyword evidence="7" id="KW-1015">Disulfide bond</keyword>
<dbReference type="GO" id="GO:0060070">
    <property type="term" value="P:canonical Wnt signaling pathway"/>
    <property type="evidence" value="ECO:0007669"/>
    <property type="project" value="TreeGrafter"/>
</dbReference>
<keyword evidence="9" id="KW-0449">Lipoprotein</keyword>
<proteinExistence type="inferred from homology"/>
<dbReference type="AlphaFoldDB" id="A0AA35TL81"/>
<evidence type="ECO:0000256" key="4">
    <source>
        <dbReference type="ARBA" id="ARBA00022525"/>
    </source>
</evidence>
<reference evidence="12" key="1">
    <citation type="submission" date="2023-03" db="EMBL/GenBank/DDBJ databases">
        <authorList>
            <person name="Steffen K."/>
            <person name="Cardenas P."/>
        </authorList>
    </citation>
    <scope>NUCLEOTIDE SEQUENCE</scope>
</reference>
<feature type="chain" id="PRO_5041268951" description="Protein Wnt" evidence="11">
    <location>
        <begin position="22"/>
        <end position="1116"/>
    </location>
</feature>
<evidence type="ECO:0000256" key="8">
    <source>
        <dbReference type="ARBA" id="ARBA00023180"/>
    </source>
</evidence>
<dbReference type="InterPro" id="IPR043158">
    <property type="entry name" value="Wnt_C"/>
</dbReference>
<gene>
    <name evidence="12" type="ORF">GBAR_LOCUS27646</name>
</gene>
<dbReference type="GO" id="GO:0005125">
    <property type="term" value="F:cytokine activity"/>
    <property type="evidence" value="ECO:0007669"/>
    <property type="project" value="TreeGrafter"/>
</dbReference>
<protein>
    <recommendedName>
        <fullName evidence="10">Protein Wnt</fullName>
    </recommendedName>
</protein>
<dbReference type="SMART" id="SM00097">
    <property type="entry name" value="WNT1"/>
    <property type="match status" value="2"/>
</dbReference>
<keyword evidence="13" id="KW-1185">Reference proteome</keyword>